<evidence type="ECO:0000256" key="5">
    <source>
        <dbReference type="ARBA" id="ARBA00022573"/>
    </source>
</evidence>
<dbReference type="Pfam" id="PF02277">
    <property type="entry name" value="DBI_PRT"/>
    <property type="match status" value="1"/>
</dbReference>
<comment type="pathway">
    <text evidence="1">Nucleoside biosynthesis; alpha-ribazole biosynthesis; alpha-ribazole from 5,6-dimethylbenzimidazole: step 1/2.</text>
</comment>
<dbReference type="SUPFAM" id="SSF52733">
    <property type="entry name" value="Nicotinate mononucleotide:5,6-dimethylbenzimidazole phosphoribosyltransferase (CobT)"/>
    <property type="match status" value="1"/>
</dbReference>
<keyword evidence="6" id="KW-0328">Glycosyltransferase</keyword>
<dbReference type="Proteomes" id="UP000031121">
    <property type="component" value="Chromosome"/>
</dbReference>
<gene>
    <name evidence="10" type="ORF">JI75_05415</name>
</gene>
<dbReference type="InterPro" id="IPR003200">
    <property type="entry name" value="Nict_dMeBzImd_PRibTrfase"/>
</dbReference>
<evidence type="ECO:0000256" key="6">
    <source>
        <dbReference type="ARBA" id="ARBA00022676"/>
    </source>
</evidence>
<evidence type="ECO:0000256" key="4">
    <source>
        <dbReference type="ARBA" id="ARBA00015486"/>
    </source>
</evidence>
<dbReference type="PANTHER" id="PTHR43463:SF1">
    <property type="entry name" value="NICOTINATE-NUCLEOTIDE--DIMETHYLBENZIMIDAZOLE PHOSPHORIBOSYLTRANSFERASE"/>
    <property type="match status" value="1"/>
</dbReference>
<protein>
    <recommendedName>
        <fullName evidence="4">Nicotinate-nucleotide--dimethylbenzimidazole phosphoribosyltransferase</fullName>
        <ecNumber evidence="3">2.4.2.21</ecNumber>
    </recommendedName>
    <alternativeName>
        <fullName evidence="8">N(1)-alpha-phosphoribosyltransferase</fullName>
    </alternativeName>
</protein>
<dbReference type="OrthoDB" id="9773807at2"/>
<dbReference type="RefSeq" id="WP_039689330.1">
    <property type="nucleotide sequence ID" value="NZ_CP009302.1"/>
</dbReference>
<dbReference type="GO" id="GO:0009236">
    <property type="term" value="P:cobalamin biosynthetic process"/>
    <property type="evidence" value="ECO:0007669"/>
    <property type="project" value="UniProtKB-KW"/>
</dbReference>
<sequence length="362" mass="37128">MIADEASAYRAAHERWASIAHPLGGLGTLEETIARIARLKRTTDFRLDRRAVVVMCADNGVVAEGVSQSGCETTSVIAQALAAGTSSVCLLARSARARVVAADVGMAIPVDDERLVSAAVARGTHNIAEGPAMTEAEFSRALEAGGRIMARVARQGCDIVCLGEMGIGNTTTATAVACALLGLDPDHATGPGAGLPQDALARKADAVRRALAANGFPVGQSVGSDARGDEGRNAQRALRCLGGFDLVAMAGAAIEARRLRVPVVVDGMVGQASALAALLMDPATADALVLSHVSSEPASRSLCDALGQRIGDAPAICAGMHLGEGAGAVCMLGLLDAAFELFSRGTTFGELDMEAYRDHRLC</sequence>
<comment type="catalytic activity">
    <reaction evidence="9">
        <text>5,6-dimethylbenzimidazole + nicotinate beta-D-ribonucleotide = alpha-ribazole 5'-phosphate + nicotinate + H(+)</text>
        <dbReference type="Rhea" id="RHEA:11196"/>
        <dbReference type="ChEBI" id="CHEBI:15378"/>
        <dbReference type="ChEBI" id="CHEBI:15890"/>
        <dbReference type="ChEBI" id="CHEBI:32544"/>
        <dbReference type="ChEBI" id="CHEBI:57502"/>
        <dbReference type="ChEBI" id="CHEBI:57918"/>
        <dbReference type="EC" id="2.4.2.21"/>
    </reaction>
</comment>
<keyword evidence="7" id="KW-0808">Transferase</keyword>
<evidence type="ECO:0000313" key="10">
    <source>
        <dbReference type="EMBL" id="AJC12188.1"/>
    </source>
</evidence>
<reference evidence="11" key="1">
    <citation type="submission" date="2014-08" db="EMBL/GenBank/DDBJ databases">
        <title>Coriobacteriaceae sp. complete genome.</title>
        <authorList>
            <person name="Looft T."/>
            <person name="Bayles D.O."/>
            <person name="Stanton T.B."/>
        </authorList>
    </citation>
    <scope>NUCLEOTIDE SEQUENCE [LARGE SCALE GENOMIC DNA]</scope>
    <source>
        <strain evidence="11">68-1-3</strain>
    </source>
</reference>
<organism evidence="10 11">
    <name type="scientific">Berryella intestinalis</name>
    <dbReference type="NCBI Taxonomy" id="1531429"/>
    <lineage>
        <taxon>Bacteria</taxon>
        <taxon>Bacillati</taxon>
        <taxon>Actinomycetota</taxon>
        <taxon>Coriobacteriia</taxon>
        <taxon>Eggerthellales</taxon>
        <taxon>Eggerthellaceae</taxon>
        <taxon>Berryella</taxon>
    </lineage>
</organism>
<evidence type="ECO:0000256" key="9">
    <source>
        <dbReference type="ARBA" id="ARBA00047340"/>
    </source>
</evidence>
<evidence type="ECO:0000313" key="11">
    <source>
        <dbReference type="Proteomes" id="UP000031121"/>
    </source>
</evidence>
<evidence type="ECO:0000256" key="7">
    <source>
        <dbReference type="ARBA" id="ARBA00022679"/>
    </source>
</evidence>
<dbReference type="STRING" id="1531429.JI75_05415"/>
<dbReference type="KEGG" id="cbac:JI75_05415"/>
<comment type="similarity">
    <text evidence="2">Belongs to the CobT family.</text>
</comment>
<dbReference type="GO" id="GO:0008939">
    <property type="term" value="F:nicotinate-nucleotide-dimethylbenzimidazole phosphoribosyltransferase activity"/>
    <property type="evidence" value="ECO:0007669"/>
    <property type="project" value="UniProtKB-EC"/>
</dbReference>
<proteinExistence type="inferred from homology"/>
<dbReference type="EC" id="2.4.2.21" evidence="3"/>
<evidence type="ECO:0000256" key="2">
    <source>
        <dbReference type="ARBA" id="ARBA00007110"/>
    </source>
</evidence>
<dbReference type="CDD" id="cd02439">
    <property type="entry name" value="DMB-PRT_CobT"/>
    <property type="match status" value="1"/>
</dbReference>
<accession>A0A0A8B5V9</accession>
<keyword evidence="5" id="KW-0169">Cobalamin biosynthesis</keyword>
<name>A0A0A8B5V9_9ACTN</name>
<evidence type="ECO:0000256" key="1">
    <source>
        <dbReference type="ARBA" id="ARBA00005049"/>
    </source>
</evidence>
<evidence type="ECO:0000256" key="3">
    <source>
        <dbReference type="ARBA" id="ARBA00011991"/>
    </source>
</evidence>
<dbReference type="EMBL" id="CP009302">
    <property type="protein sequence ID" value="AJC12188.1"/>
    <property type="molecule type" value="Genomic_DNA"/>
</dbReference>
<dbReference type="PANTHER" id="PTHR43463">
    <property type="entry name" value="NICOTINATE-NUCLEOTIDE--DIMETHYLBENZIMIDAZOLE PHOSPHORIBOSYLTRANSFERASE"/>
    <property type="match status" value="1"/>
</dbReference>
<reference evidence="10 11" key="2">
    <citation type="journal article" date="2015" name="Genome Announc.">
        <title>Complete Genome Sequence of Coriobacteriaceae Strain 68-1-3, a Novel Mucus-Degrading Isolate from the Swine Intestinal Tract.</title>
        <authorList>
            <person name="Looft T."/>
            <person name="Bayles D.O."/>
            <person name="Alt D.P."/>
            <person name="Stanton T.B."/>
        </authorList>
    </citation>
    <scope>NUCLEOTIDE SEQUENCE [LARGE SCALE GENOMIC DNA]</scope>
    <source>
        <strain evidence="10 11">68-1-3</strain>
    </source>
</reference>
<dbReference type="InterPro" id="IPR036087">
    <property type="entry name" value="Nict_dMeBzImd_PRibTrfase_sf"/>
</dbReference>
<dbReference type="InterPro" id="IPR023195">
    <property type="entry name" value="Nict_dMeBzImd_PRibTrfase_N"/>
</dbReference>
<dbReference type="Gene3D" id="1.10.1610.10">
    <property type="match status" value="1"/>
</dbReference>
<dbReference type="AlphaFoldDB" id="A0A0A8B5V9"/>
<dbReference type="UniPathway" id="UPA00061">
    <property type="reaction ID" value="UER00516"/>
</dbReference>
<keyword evidence="11" id="KW-1185">Reference proteome</keyword>
<dbReference type="Gene3D" id="3.40.50.10210">
    <property type="match status" value="1"/>
</dbReference>
<dbReference type="HOGENOM" id="CLU_002982_0_0_11"/>
<evidence type="ECO:0000256" key="8">
    <source>
        <dbReference type="ARBA" id="ARBA00030686"/>
    </source>
</evidence>